<keyword evidence="6" id="KW-1185">Reference proteome</keyword>
<protein>
    <submittedName>
        <fullName evidence="5">NAD(P)-dependent dehydrogenase (Short-subunit alcohol dehydrogenase family)</fullName>
    </submittedName>
</protein>
<evidence type="ECO:0000313" key="6">
    <source>
        <dbReference type="Proteomes" id="UP000221369"/>
    </source>
</evidence>
<comment type="caution">
    <text evidence="5">The sequence shown here is derived from an EMBL/GenBank/DDBJ whole genome shotgun (WGS) entry which is preliminary data.</text>
</comment>
<dbReference type="Gene3D" id="3.40.50.720">
    <property type="entry name" value="NAD(P)-binding Rossmann-like Domain"/>
    <property type="match status" value="1"/>
</dbReference>
<gene>
    <name evidence="5" type="ORF">ATJ78_0956</name>
</gene>
<evidence type="ECO:0000313" key="5">
    <source>
        <dbReference type="EMBL" id="PFG30036.1"/>
    </source>
</evidence>
<keyword evidence="2" id="KW-0560">Oxidoreductase</keyword>
<dbReference type="PANTHER" id="PTHR24321:SF8">
    <property type="entry name" value="ESTRADIOL 17-BETA-DEHYDROGENASE 8-RELATED"/>
    <property type="match status" value="1"/>
</dbReference>
<sequence>MPQNSTPLSSQSTIGEWLAHPAGGPVLRAVLAESGQTADALRPVRSMPLERMVELSKGAFPAELVTELVRRIEAGEIPEEDAATASSSEPAVDEPAVPIPAWSERITEGRFAGKTIIVTGAGSGIGKATASRIAREGGRVIAVDIAADRLDGLVAELPDADIVAVGADIADDADVQSIVAAAGDTIDGLANIAGIMDDMTPVGELTDAVWQRVFRVNVDGTMKLMRAVVPHMLPRATGTIVNIASEAGLRGSAAGAAYTASKHAVIGLTKSSAYMYGPLGLRINAVAPGGVITNIEARFASPLGEARMRKGMAVMTDAVEASALAASITFLLSDDGVNLNGVVLPSDGGWSAA</sequence>
<dbReference type="Pfam" id="PF00106">
    <property type="entry name" value="adh_short"/>
    <property type="match status" value="1"/>
</dbReference>
<dbReference type="Proteomes" id="UP000221369">
    <property type="component" value="Unassembled WGS sequence"/>
</dbReference>
<dbReference type="PRINTS" id="PR00080">
    <property type="entry name" value="SDRFAMILY"/>
</dbReference>
<dbReference type="FunFam" id="3.40.50.720:FF:000084">
    <property type="entry name" value="Short-chain dehydrogenase reductase"/>
    <property type="match status" value="1"/>
</dbReference>
<dbReference type="PRINTS" id="PR00081">
    <property type="entry name" value="GDHRDH"/>
</dbReference>
<dbReference type="CDD" id="cd05233">
    <property type="entry name" value="SDR_c"/>
    <property type="match status" value="1"/>
</dbReference>
<feature type="region of interest" description="Disordered" evidence="4">
    <location>
        <begin position="76"/>
        <end position="95"/>
    </location>
</feature>
<dbReference type="EMBL" id="PDJE01000001">
    <property type="protein sequence ID" value="PFG30036.1"/>
    <property type="molecule type" value="Genomic_DNA"/>
</dbReference>
<dbReference type="PANTHER" id="PTHR24321">
    <property type="entry name" value="DEHYDROGENASES, SHORT CHAIN"/>
    <property type="match status" value="1"/>
</dbReference>
<dbReference type="SUPFAM" id="SSF51735">
    <property type="entry name" value="NAD(P)-binding Rossmann-fold domains"/>
    <property type="match status" value="1"/>
</dbReference>
<evidence type="ECO:0000256" key="2">
    <source>
        <dbReference type="ARBA" id="ARBA00023002"/>
    </source>
</evidence>
<dbReference type="RefSeq" id="WP_098406547.1">
    <property type="nucleotide sequence ID" value="NZ_PDJE01000001.1"/>
</dbReference>
<dbReference type="InterPro" id="IPR036291">
    <property type="entry name" value="NAD(P)-bd_dom_sf"/>
</dbReference>
<organism evidence="5 6">
    <name type="scientific">Paramicrobacterium agarici</name>
    <dbReference type="NCBI Taxonomy" id="630514"/>
    <lineage>
        <taxon>Bacteria</taxon>
        <taxon>Bacillati</taxon>
        <taxon>Actinomycetota</taxon>
        <taxon>Actinomycetes</taxon>
        <taxon>Micrococcales</taxon>
        <taxon>Microbacteriaceae</taxon>
        <taxon>Paramicrobacterium</taxon>
    </lineage>
</organism>
<evidence type="ECO:0000256" key="1">
    <source>
        <dbReference type="ARBA" id="ARBA00006484"/>
    </source>
</evidence>
<evidence type="ECO:0000256" key="4">
    <source>
        <dbReference type="SAM" id="MobiDB-lite"/>
    </source>
</evidence>
<comment type="similarity">
    <text evidence="1 3">Belongs to the short-chain dehydrogenases/reductases (SDR) family.</text>
</comment>
<dbReference type="AlphaFoldDB" id="A0A2A9DUJ6"/>
<name>A0A2A9DUJ6_9MICO</name>
<reference evidence="5 6" key="1">
    <citation type="submission" date="2017-10" db="EMBL/GenBank/DDBJ databases">
        <title>Sequencing the genomes of 1000 actinobacteria strains.</title>
        <authorList>
            <person name="Klenk H.-P."/>
        </authorList>
    </citation>
    <scope>NUCLEOTIDE SEQUENCE [LARGE SCALE GENOMIC DNA]</scope>
    <source>
        <strain evidence="5 6">DSM 21798</strain>
    </source>
</reference>
<dbReference type="GO" id="GO:0016491">
    <property type="term" value="F:oxidoreductase activity"/>
    <property type="evidence" value="ECO:0007669"/>
    <property type="project" value="UniProtKB-KW"/>
</dbReference>
<accession>A0A2A9DUJ6</accession>
<dbReference type="InterPro" id="IPR002347">
    <property type="entry name" value="SDR_fam"/>
</dbReference>
<evidence type="ECO:0000256" key="3">
    <source>
        <dbReference type="RuleBase" id="RU000363"/>
    </source>
</evidence>
<proteinExistence type="inferred from homology"/>